<dbReference type="OrthoDB" id="10230025at2759"/>
<evidence type="ECO:0000313" key="3">
    <source>
        <dbReference type="EnsemblMetazoa" id="CapteP187659"/>
    </source>
</evidence>
<reference evidence="3" key="3">
    <citation type="submission" date="2015-06" db="UniProtKB">
        <authorList>
            <consortium name="EnsemblMetazoa"/>
        </authorList>
    </citation>
    <scope>IDENTIFICATION</scope>
</reference>
<organism evidence="2">
    <name type="scientific">Capitella teleta</name>
    <name type="common">Polychaete worm</name>
    <dbReference type="NCBI Taxonomy" id="283909"/>
    <lineage>
        <taxon>Eukaryota</taxon>
        <taxon>Metazoa</taxon>
        <taxon>Spiralia</taxon>
        <taxon>Lophotrochozoa</taxon>
        <taxon>Annelida</taxon>
        <taxon>Polychaeta</taxon>
        <taxon>Sedentaria</taxon>
        <taxon>Scolecida</taxon>
        <taxon>Capitellidae</taxon>
        <taxon>Capitella</taxon>
    </lineage>
</organism>
<sequence length="180" mass="20207">MYGLQKKEGRTNEEIIGDVLQVLGRKEECKPQKVFRMRERVVGEVESAGEEVGSVEGRAGSGKEQEGREEEAEGEGKGGGRKIRGRELSGRNRDGRGRELKVVFKNKCEGVNVVENKESMAMIQKMTERVRMKGVMLIVGDGDFNGHIWDLEGVENANGRMLNECAIDNDLEIMKWYARC</sequence>
<protein>
    <submittedName>
        <fullName evidence="2 3">Uncharacterized protein</fullName>
    </submittedName>
</protein>
<dbReference type="EMBL" id="AMQN01024103">
    <property type="status" value="NOT_ANNOTATED_CDS"/>
    <property type="molecule type" value="Genomic_DNA"/>
</dbReference>
<accession>R7ULU4</accession>
<dbReference type="EMBL" id="KB302520">
    <property type="protein sequence ID" value="ELU04252.1"/>
    <property type="molecule type" value="Genomic_DNA"/>
</dbReference>
<keyword evidence="4" id="KW-1185">Reference proteome</keyword>
<dbReference type="EnsemblMetazoa" id="CapteT187659">
    <property type="protein sequence ID" value="CapteP187659"/>
    <property type="gene ID" value="CapteG187659"/>
</dbReference>
<name>R7ULU4_CAPTE</name>
<dbReference type="Proteomes" id="UP000014760">
    <property type="component" value="Unassembled WGS sequence"/>
</dbReference>
<reference evidence="4" key="1">
    <citation type="submission" date="2012-12" db="EMBL/GenBank/DDBJ databases">
        <authorList>
            <person name="Hellsten U."/>
            <person name="Grimwood J."/>
            <person name="Chapman J.A."/>
            <person name="Shapiro H."/>
            <person name="Aerts A."/>
            <person name="Otillar R.P."/>
            <person name="Terry A.Y."/>
            <person name="Boore J.L."/>
            <person name="Simakov O."/>
            <person name="Marletaz F."/>
            <person name="Cho S.-J."/>
            <person name="Edsinger-Gonzales E."/>
            <person name="Havlak P."/>
            <person name="Kuo D.-H."/>
            <person name="Larsson T."/>
            <person name="Lv J."/>
            <person name="Arendt D."/>
            <person name="Savage R."/>
            <person name="Osoegawa K."/>
            <person name="de Jong P."/>
            <person name="Lindberg D.R."/>
            <person name="Seaver E.C."/>
            <person name="Weisblat D.A."/>
            <person name="Putnam N.H."/>
            <person name="Grigoriev I.V."/>
            <person name="Rokhsar D.S."/>
        </authorList>
    </citation>
    <scope>NUCLEOTIDE SEQUENCE</scope>
    <source>
        <strain evidence="4">I ESC-2004</strain>
    </source>
</reference>
<evidence type="ECO:0000313" key="4">
    <source>
        <dbReference type="Proteomes" id="UP000014760"/>
    </source>
</evidence>
<gene>
    <name evidence="2" type="ORF">CAPTEDRAFT_187659</name>
</gene>
<dbReference type="HOGENOM" id="CLU_1779217_0_0_1"/>
<evidence type="ECO:0000256" key="1">
    <source>
        <dbReference type="SAM" id="MobiDB-lite"/>
    </source>
</evidence>
<feature type="region of interest" description="Disordered" evidence="1">
    <location>
        <begin position="45"/>
        <end position="93"/>
    </location>
</feature>
<proteinExistence type="predicted"/>
<evidence type="ECO:0000313" key="2">
    <source>
        <dbReference type="EMBL" id="ELU04252.1"/>
    </source>
</evidence>
<reference evidence="2 4" key="2">
    <citation type="journal article" date="2013" name="Nature">
        <title>Insights into bilaterian evolution from three spiralian genomes.</title>
        <authorList>
            <person name="Simakov O."/>
            <person name="Marletaz F."/>
            <person name="Cho S.J."/>
            <person name="Edsinger-Gonzales E."/>
            <person name="Havlak P."/>
            <person name="Hellsten U."/>
            <person name="Kuo D.H."/>
            <person name="Larsson T."/>
            <person name="Lv J."/>
            <person name="Arendt D."/>
            <person name="Savage R."/>
            <person name="Osoegawa K."/>
            <person name="de Jong P."/>
            <person name="Grimwood J."/>
            <person name="Chapman J.A."/>
            <person name="Shapiro H."/>
            <person name="Aerts A."/>
            <person name="Otillar R.P."/>
            <person name="Terry A.Y."/>
            <person name="Boore J.L."/>
            <person name="Grigoriev I.V."/>
            <person name="Lindberg D.R."/>
            <person name="Seaver E.C."/>
            <person name="Weisblat D.A."/>
            <person name="Putnam N.H."/>
            <person name="Rokhsar D.S."/>
        </authorList>
    </citation>
    <scope>NUCLEOTIDE SEQUENCE</scope>
    <source>
        <strain evidence="2 4">I ESC-2004</strain>
    </source>
</reference>
<dbReference type="AlphaFoldDB" id="R7ULU4"/>
<feature type="compositionally biased region" description="Low complexity" evidence="1">
    <location>
        <begin position="45"/>
        <end position="58"/>
    </location>
</feature>